<keyword evidence="1" id="KW-0472">Membrane</keyword>
<evidence type="ECO:0000313" key="3">
    <source>
        <dbReference type="Proteomes" id="UP000237310"/>
    </source>
</evidence>
<keyword evidence="1" id="KW-0812">Transmembrane</keyword>
<proteinExistence type="predicted"/>
<dbReference type="Proteomes" id="UP000237310">
    <property type="component" value="Unassembled WGS sequence"/>
</dbReference>
<accession>A0A2S5ADC9</accession>
<dbReference type="OrthoDB" id="9995755at2"/>
<name>A0A2S5ADC9_9FLAO</name>
<dbReference type="EMBL" id="PQVG01000002">
    <property type="protein sequence ID" value="POY40526.1"/>
    <property type="molecule type" value="Genomic_DNA"/>
</dbReference>
<dbReference type="AlphaFoldDB" id="A0A2S5ADC9"/>
<evidence type="ECO:0000256" key="1">
    <source>
        <dbReference type="SAM" id="Phobius"/>
    </source>
</evidence>
<comment type="caution">
    <text evidence="2">The sequence shown here is derived from an EMBL/GenBank/DDBJ whole genome shotgun (WGS) entry which is preliminary data.</text>
</comment>
<sequence length="175" mass="21051">MKLSETKYNKLLLTEFKGDKNQLHTEFVRVIEEHGYSEEIKIDFYKAAFNSLMNWHKTHTRKDEFYYDYLINLYVIFINALEEDEIDTSDIEAELEEFKTNKIPIYLSSTSALENRNYNPNTKYGRKKAREQALRNYENGTPEYRKEQDNIKVWAMVILIIGVVIFYWLKSKFMK</sequence>
<dbReference type="RefSeq" id="WP_103804713.1">
    <property type="nucleotide sequence ID" value="NZ_PQVG01000002.1"/>
</dbReference>
<keyword evidence="3" id="KW-1185">Reference proteome</keyword>
<organism evidence="2 3">
    <name type="scientific">Flavobacterium alvei</name>
    <dbReference type="NCBI Taxonomy" id="2080416"/>
    <lineage>
        <taxon>Bacteria</taxon>
        <taxon>Pseudomonadati</taxon>
        <taxon>Bacteroidota</taxon>
        <taxon>Flavobacteriia</taxon>
        <taxon>Flavobacteriales</taxon>
        <taxon>Flavobacteriaceae</taxon>
        <taxon>Flavobacterium</taxon>
    </lineage>
</organism>
<reference evidence="2 3" key="1">
    <citation type="submission" date="2018-01" db="EMBL/GenBank/DDBJ databases">
        <authorList>
            <person name="Gaut B.S."/>
            <person name="Morton B.R."/>
            <person name="Clegg M.T."/>
            <person name="Duvall M.R."/>
        </authorList>
    </citation>
    <scope>NUCLEOTIDE SEQUENCE [LARGE SCALE GENOMIC DNA]</scope>
    <source>
        <strain evidence="2 3">HR-AY</strain>
    </source>
</reference>
<evidence type="ECO:0000313" key="2">
    <source>
        <dbReference type="EMBL" id="POY40526.1"/>
    </source>
</evidence>
<gene>
    <name evidence="2" type="ORF">C3L50_03220</name>
</gene>
<keyword evidence="1" id="KW-1133">Transmembrane helix</keyword>
<feature type="transmembrane region" description="Helical" evidence="1">
    <location>
        <begin position="151"/>
        <end position="169"/>
    </location>
</feature>
<protein>
    <submittedName>
        <fullName evidence="2">Uncharacterized protein</fullName>
    </submittedName>
</protein>